<dbReference type="Gene3D" id="1.20.120.670">
    <property type="entry name" value="N-acetyl-b-d-glucoasminidase"/>
    <property type="match status" value="1"/>
</dbReference>
<evidence type="ECO:0000256" key="2">
    <source>
        <dbReference type="ARBA" id="ARBA00022801"/>
    </source>
</evidence>
<dbReference type="CDD" id="cd06565">
    <property type="entry name" value="GH20_GcnA-like"/>
    <property type="match status" value="1"/>
</dbReference>
<dbReference type="InterPro" id="IPR041063">
    <property type="entry name" value="Glyco_H_20C_C"/>
</dbReference>
<feature type="domain" description="Glycoside Hydrolase 20C C-terminal" evidence="4">
    <location>
        <begin position="420"/>
        <end position="602"/>
    </location>
</feature>
<evidence type="ECO:0000259" key="4">
    <source>
        <dbReference type="Pfam" id="PF18088"/>
    </source>
</evidence>
<dbReference type="PANTHER" id="PTHR21040">
    <property type="entry name" value="BCDNA.GH04120"/>
    <property type="match status" value="1"/>
</dbReference>
<dbReference type="Pfam" id="PF18088">
    <property type="entry name" value="Glyco_H_20C_C"/>
    <property type="match status" value="1"/>
</dbReference>
<comment type="caution">
    <text evidence="5">The sequence shown here is derived from an EMBL/GenBank/DDBJ whole genome shotgun (WGS) entry which is preliminary data.</text>
</comment>
<dbReference type="Gene3D" id="3.20.20.80">
    <property type="entry name" value="Glycosidases"/>
    <property type="match status" value="1"/>
</dbReference>
<gene>
    <name evidence="5" type="ORF">ACFFHM_16835</name>
</gene>
<feature type="domain" description="Glycoside hydrolase family 20 catalytic" evidence="3">
    <location>
        <begin position="91"/>
        <end position="273"/>
    </location>
</feature>
<evidence type="ECO:0000256" key="1">
    <source>
        <dbReference type="ARBA" id="ARBA00006285"/>
    </source>
</evidence>
<dbReference type="EMBL" id="JBHLUX010000039">
    <property type="protein sequence ID" value="MFC0472120.1"/>
    <property type="molecule type" value="Genomic_DNA"/>
</dbReference>
<dbReference type="RefSeq" id="WP_335960654.1">
    <property type="nucleotide sequence ID" value="NZ_JAXBLX010000011.1"/>
</dbReference>
<dbReference type="PANTHER" id="PTHR21040:SF8">
    <property type="entry name" value="BCDNA.GH04120"/>
    <property type="match status" value="1"/>
</dbReference>
<sequence length="627" mass="71942">MNVCFKGEVETLADGLDIICNELGIQQDEKGFPIHIQQKQGPIEIDCNKERGAIAYEKRIHFFRALGLWIEEVQRSTEFQITEVPQFTMNGIMIDASRNAVMTVSGIQLLLRKMAIMGLDVVMMYTEDTFAVENYPYFGYMRGRYSEEELKACDDYAHLLGIEMVPCIQTLAHLTEALKWNYAGEMRDTEDILLVGSEKTYKFIEDLIQTASRPFRTNRIHIGMDEAHRLGLGTYLEENGYRQRFSIMNEHLKKVVSIADKYHLNPIIWSDMYFRLGSKNGNYYDLNADIPADVIESIPENLQLVYWDYYHTDEAFYQKFIEKHKAFGSNPIFAGGVWTWNGIAPNYGKTFATTDAALSACKKTGVKEVFATMWGDNGAETHPYSGLVGLQLFAEHGYAEKVDRTRLAERFSFCVGGNIEDFLTLNDFDETPGVSKGNLKESHPSKFLLYQDVLTGLYDANIKGLPMNQHYEELASRLIEAKDRNQQWSSIFSYYVQLARVLSVKAEFGLKLKSAYDSQDRQEIKRLSDQLSPLRKAVDELRKLHRTLWFSTNKPFGWEVLDIRYGGVITRLDSAYERLQNWLIGNVDNIEELEEDRLYHDAPWVMPEGALGRNSYHRIVTASAFSG</sequence>
<proteinExistence type="inferred from homology"/>
<accession>A0ABV6KGR1</accession>
<dbReference type="Pfam" id="PF00728">
    <property type="entry name" value="Glyco_hydro_20"/>
    <property type="match status" value="1"/>
</dbReference>
<dbReference type="SUPFAM" id="SSF51445">
    <property type="entry name" value="(Trans)glycosidases"/>
    <property type="match status" value="1"/>
</dbReference>
<organism evidence="5 6">
    <name type="scientific">Halalkalibacter kiskunsagensis</name>
    <dbReference type="NCBI Taxonomy" id="1548599"/>
    <lineage>
        <taxon>Bacteria</taxon>
        <taxon>Bacillati</taxon>
        <taxon>Bacillota</taxon>
        <taxon>Bacilli</taxon>
        <taxon>Bacillales</taxon>
        <taxon>Bacillaceae</taxon>
        <taxon>Halalkalibacter</taxon>
    </lineage>
</organism>
<dbReference type="Proteomes" id="UP001589838">
    <property type="component" value="Unassembled WGS sequence"/>
</dbReference>
<name>A0ABV6KGR1_9BACI</name>
<dbReference type="InterPro" id="IPR038901">
    <property type="entry name" value="HEXDC-like"/>
</dbReference>
<protein>
    <submittedName>
        <fullName evidence="5">Beta-N-acetylhexosaminidase</fullName>
    </submittedName>
</protein>
<evidence type="ECO:0000313" key="5">
    <source>
        <dbReference type="EMBL" id="MFC0472120.1"/>
    </source>
</evidence>
<evidence type="ECO:0000259" key="3">
    <source>
        <dbReference type="Pfam" id="PF00728"/>
    </source>
</evidence>
<evidence type="ECO:0000313" key="6">
    <source>
        <dbReference type="Proteomes" id="UP001589838"/>
    </source>
</evidence>
<dbReference type="InterPro" id="IPR017853">
    <property type="entry name" value="GH"/>
</dbReference>
<dbReference type="InterPro" id="IPR015883">
    <property type="entry name" value="Glyco_hydro_20_cat"/>
</dbReference>
<reference evidence="5 6" key="1">
    <citation type="submission" date="2024-09" db="EMBL/GenBank/DDBJ databases">
        <authorList>
            <person name="Sun Q."/>
            <person name="Mori K."/>
        </authorList>
    </citation>
    <scope>NUCLEOTIDE SEQUENCE [LARGE SCALE GENOMIC DNA]</scope>
    <source>
        <strain evidence="5 6">NCAIM B.02610</strain>
    </source>
</reference>
<keyword evidence="2" id="KW-0378">Hydrolase</keyword>
<keyword evidence="6" id="KW-1185">Reference proteome</keyword>
<comment type="similarity">
    <text evidence="1">Belongs to the glycosyl hydrolase 20 family.</text>
</comment>